<organism evidence="2 3">
    <name type="scientific">Seiridium cardinale</name>
    <dbReference type="NCBI Taxonomy" id="138064"/>
    <lineage>
        <taxon>Eukaryota</taxon>
        <taxon>Fungi</taxon>
        <taxon>Dikarya</taxon>
        <taxon>Ascomycota</taxon>
        <taxon>Pezizomycotina</taxon>
        <taxon>Sordariomycetes</taxon>
        <taxon>Xylariomycetidae</taxon>
        <taxon>Amphisphaeriales</taxon>
        <taxon>Sporocadaceae</taxon>
        <taxon>Seiridium</taxon>
    </lineage>
</organism>
<protein>
    <submittedName>
        <fullName evidence="2">Uncharacterized protein</fullName>
    </submittedName>
</protein>
<feature type="transmembrane region" description="Helical" evidence="1">
    <location>
        <begin position="114"/>
        <end position="134"/>
    </location>
</feature>
<feature type="transmembrane region" description="Helical" evidence="1">
    <location>
        <begin position="7"/>
        <end position="35"/>
    </location>
</feature>
<keyword evidence="3" id="KW-1185">Reference proteome</keyword>
<comment type="caution">
    <text evidence="2">The sequence shown here is derived from an EMBL/GenBank/DDBJ whole genome shotgun (WGS) entry which is preliminary data.</text>
</comment>
<name>A0ABR2XDE2_9PEZI</name>
<evidence type="ECO:0000313" key="2">
    <source>
        <dbReference type="EMBL" id="KAK9771777.1"/>
    </source>
</evidence>
<evidence type="ECO:0000256" key="1">
    <source>
        <dbReference type="SAM" id="Phobius"/>
    </source>
</evidence>
<evidence type="ECO:0000313" key="3">
    <source>
        <dbReference type="Proteomes" id="UP001465668"/>
    </source>
</evidence>
<gene>
    <name evidence="2" type="ORF">SCAR479_11565</name>
</gene>
<feature type="transmembrane region" description="Helical" evidence="1">
    <location>
        <begin position="81"/>
        <end position="102"/>
    </location>
</feature>
<keyword evidence="1" id="KW-1133">Transmembrane helix</keyword>
<feature type="transmembrane region" description="Helical" evidence="1">
    <location>
        <begin position="47"/>
        <end position="69"/>
    </location>
</feature>
<reference evidence="2 3" key="1">
    <citation type="submission" date="2024-02" db="EMBL/GenBank/DDBJ databases">
        <title>First draft genome assembly of two strains of Seiridium cardinale.</title>
        <authorList>
            <person name="Emiliani G."/>
            <person name="Scali E."/>
        </authorList>
    </citation>
    <scope>NUCLEOTIDE SEQUENCE [LARGE SCALE GENOMIC DNA]</scope>
    <source>
        <strain evidence="2 3">BM-138-000479</strain>
    </source>
</reference>
<keyword evidence="1" id="KW-0812">Transmembrane</keyword>
<dbReference type="EMBL" id="JARVKM010000070">
    <property type="protein sequence ID" value="KAK9771777.1"/>
    <property type="molecule type" value="Genomic_DNA"/>
</dbReference>
<keyword evidence="1" id="KW-0472">Membrane</keyword>
<sequence length="157" mass="17361">MARTFQIGLLIEALLNISGSILFILCPSWCLSFAIDTSDDPVPASAAVLWQIYGGLVLALTLPILMVIPESSRAVFEQRDIIFKTLIAGELALIGVLAWNAGKMEERSGFTPTSLLTSAVFLLPALAWHSYAVWIRPDLMRSEDDHGKTTLQRKKRF</sequence>
<proteinExistence type="predicted"/>
<dbReference type="Proteomes" id="UP001465668">
    <property type="component" value="Unassembled WGS sequence"/>
</dbReference>
<accession>A0ABR2XDE2</accession>